<dbReference type="EMBL" id="JACHDS010000001">
    <property type="protein sequence ID" value="MBB6170615.1"/>
    <property type="molecule type" value="Genomic_DNA"/>
</dbReference>
<evidence type="ECO:0000256" key="1">
    <source>
        <dbReference type="SAM" id="Phobius"/>
    </source>
</evidence>
<protein>
    <submittedName>
        <fullName evidence="2">Uncharacterized protein</fullName>
    </submittedName>
</protein>
<organism evidence="2 3">
    <name type="scientific">Nocardiopsis mwathae</name>
    <dbReference type="NCBI Taxonomy" id="1472723"/>
    <lineage>
        <taxon>Bacteria</taxon>
        <taxon>Bacillati</taxon>
        <taxon>Actinomycetota</taxon>
        <taxon>Actinomycetes</taxon>
        <taxon>Streptosporangiales</taxon>
        <taxon>Nocardiopsidaceae</taxon>
        <taxon>Nocardiopsis</taxon>
    </lineage>
</organism>
<reference evidence="2 3" key="1">
    <citation type="submission" date="2020-08" db="EMBL/GenBank/DDBJ databases">
        <title>Sequencing the genomes of 1000 actinobacteria strains.</title>
        <authorList>
            <person name="Klenk H.-P."/>
        </authorList>
    </citation>
    <scope>NUCLEOTIDE SEQUENCE [LARGE SCALE GENOMIC DNA]</scope>
    <source>
        <strain evidence="2 3">DSM 46659</strain>
    </source>
</reference>
<comment type="caution">
    <text evidence="2">The sequence shown here is derived from an EMBL/GenBank/DDBJ whole genome shotgun (WGS) entry which is preliminary data.</text>
</comment>
<feature type="transmembrane region" description="Helical" evidence="1">
    <location>
        <begin position="9"/>
        <end position="31"/>
    </location>
</feature>
<keyword evidence="1" id="KW-0812">Transmembrane</keyword>
<feature type="transmembrane region" description="Helical" evidence="1">
    <location>
        <begin position="37"/>
        <end position="58"/>
    </location>
</feature>
<evidence type="ECO:0000313" key="2">
    <source>
        <dbReference type="EMBL" id="MBB6170615.1"/>
    </source>
</evidence>
<dbReference type="RefSeq" id="WP_184073369.1">
    <property type="nucleotide sequence ID" value="NZ_JACHDS010000001.1"/>
</dbReference>
<evidence type="ECO:0000313" key="3">
    <source>
        <dbReference type="Proteomes" id="UP000546642"/>
    </source>
</evidence>
<dbReference type="AlphaFoldDB" id="A0A7X0D423"/>
<accession>A0A7X0D423</accession>
<sequence>MSLSEVRMVLVRLLLGAVFTLICVFALFLASVPFGGLALPEVTVLLVVAGLGYALYAVSTIRKWRNSSGDKEA</sequence>
<name>A0A7X0D423_9ACTN</name>
<keyword evidence="1" id="KW-1133">Transmembrane helix</keyword>
<keyword evidence="1" id="KW-0472">Membrane</keyword>
<gene>
    <name evidence="2" type="ORF">HNR23_000675</name>
</gene>
<dbReference type="Proteomes" id="UP000546642">
    <property type="component" value="Unassembled WGS sequence"/>
</dbReference>
<proteinExistence type="predicted"/>
<keyword evidence="3" id="KW-1185">Reference proteome</keyword>